<name>A0A0F9N6R3_9ZZZZ</name>
<accession>A0A0F9N6R3</accession>
<evidence type="ECO:0000313" key="1">
    <source>
        <dbReference type="EMBL" id="KKN13639.1"/>
    </source>
</evidence>
<dbReference type="AlphaFoldDB" id="A0A0F9N6R3"/>
<dbReference type="EMBL" id="LAZR01003901">
    <property type="protein sequence ID" value="KKN13639.1"/>
    <property type="molecule type" value="Genomic_DNA"/>
</dbReference>
<reference evidence="1" key="1">
    <citation type="journal article" date="2015" name="Nature">
        <title>Complex archaea that bridge the gap between prokaryotes and eukaryotes.</title>
        <authorList>
            <person name="Spang A."/>
            <person name="Saw J.H."/>
            <person name="Jorgensen S.L."/>
            <person name="Zaremba-Niedzwiedzka K."/>
            <person name="Martijn J."/>
            <person name="Lind A.E."/>
            <person name="van Eijk R."/>
            <person name="Schleper C."/>
            <person name="Guy L."/>
            <person name="Ettema T.J."/>
        </authorList>
    </citation>
    <scope>NUCLEOTIDE SEQUENCE</scope>
</reference>
<gene>
    <name evidence="1" type="ORF">LCGC14_1004470</name>
</gene>
<comment type="caution">
    <text evidence="1">The sequence shown here is derived from an EMBL/GenBank/DDBJ whole genome shotgun (WGS) entry which is preliminary data.</text>
</comment>
<proteinExistence type="predicted"/>
<protein>
    <submittedName>
        <fullName evidence="1">Uncharacterized protein</fullName>
    </submittedName>
</protein>
<sequence>MALARRIPKLKVRILKDKYTNWKDKYYVTKSFNESTIPVTSNVKEAWRFEGEQFTRVIKNDAHTTAIPLQTLSIEEFMAYSDEINRMMFYLFEKKPVLPKK</sequence>
<organism evidence="1">
    <name type="scientific">marine sediment metagenome</name>
    <dbReference type="NCBI Taxonomy" id="412755"/>
    <lineage>
        <taxon>unclassified sequences</taxon>
        <taxon>metagenomes</taxon>
        <taxon>ecological metagenomes</taxon>
    </lineage>
</organism>